<dbReference type="Gene3D" id="3.40.50.720">
    <property type="entry name" value="NAD(P)-binding Rossmann-like Domain"/>
    <property type="match status" value="1"/>
</dbReference>
<feature type="domain" description="Gfo/Idh/MocA-like oxidoreductase N-terminal" evidence="3">
    <location>
        <begin position="4"/>
        <end position="100"/>
    </location>
</feature>
<protein>
    <submittedName>
        <fullName evidence="5">Putative dehydrogenase</fullName>
    </submittedName>
</protein>
<organism evidence="5 6">
    <name type="scientific">Bradyrhizobium huanghuaihaiense</name>
    <dbReference type="NCBI Taxonomy" id="990078"/>
    <lineage>
        <taxon>Bacteria</taxon>
        <taxon>Pseudomonadati</taxon>
        <taxon>Pseudomonadota</taxon>
        <taxon>Alphaproteobacteria</taxon>
        <taxon>Hyphomicrobiales</taxon>
        <taxon>Nitrobacteraceae</taxon>
        <taxon>Bradyrhizobium</taxon>
    </lineage>
</organism>
<evidence type="ECO:0000313" key="6">
    <source>
        <dbReference type="Proteomes" id="UP000316291"/>
    </source>
</evidence>
<sequence>MTGIRVGLVGCGFVSELHMYAFRRVYGVDVEVAAVAARGDKVVAFARHHNIPRVYRSFAELIADGELDVIDICTPPNLHAEMIVASMQAGKHVICEKPFAGYFGREGDMQPIGKHVPKALMYERVIEEMDRTRAAIERTGKLFMYAEDWIYAPAVTKTAEIIKATKEKILFMKGEESHSGSHAAHAAQWAMTGGGSLIRMGCHPLSAVLYLKQVEARARGESIHVASVTGDVGNVTAALKPEERSYIKANPFDVEDWGTLTATFSDGTKATIFSGDMIMGGVRNLIETYTSGGSLFANITPNNHLMSYQTSEEKLASVYITEKVDRKTGWQYVCLEEEWTRGYLQEIQDFMECAATGRQPLSGLALAYETIKVNYAGYWAAEEGRRVVL</sequence>
<keyword evidence="6" id="KW-1185">Reference proteome</keyword>
<evidence type="ECO:0000256" key="2">
    <source>
        <dbReference type="ARBA" id="ARBA00023002"/>
    </source>
</evidence>
<dbReference type="EMBL" id="VLLA01000015">
    <property type="protein sequence ID" value="TWI65571.1"/>
    <property type="molecule type" value="Genomic_DNA"/>
</dbReference>
<dbReference type="RefSeq" id="WP_018640786.1">
    <property type="nucleotide sequence ID" value="NZ_VLLA01000015.1"/>
</dbReference>
<dbReference type="OrthoDB" id="9781031at2"/>
<evidence type="ECO:0000313" key="5">
    <source>
        <dbReference type="EMBL" id="TWI65571.1"/>
    </source>
</evidence>
<dbReference type="PANTHER" id="PTHR42840:SF3">
    <property type="entry name" value="BINDING ROSSMANN FOLD OXIDOREDUCTASE, PUTATIVE (AFU_ORTHOLOGUE AFUA_2G10240)-RELATED"/>
    <property type="match status" value="1"/>
</dbReference>
<dbReference type="Gene3D" id="3.30.360.10">
    <property type="entry name" value="Dihydrodipicolinate Reductase, domain 2"/>
    <property type="match status" value="1"/>
</dbReference>
<dbReference type="SUPFAM" id="SSF55347">
    <property type="entry name" value="Glyceraldehyde-3-phosphate dehydrogenase-like, C-terminal domain"/>
    <property type="match status" value="1"/>
</dbReference>
<comment type="caution">
    <text evidence="5">The sequence shown here is derived from an EMBL/GenBank/DDBJ whole genome shotgun (WGS) entry which is preliminary data.</text>
</comment>
<reference evidence="5 6" key="1">
    <citation type="journal article" date="2015" name="Stand. Genomic Sci.">
        <title>Genomic Encyclopedia of Bacterial and Archaeal Type Strains, Phase III: the genomes of soil and plant-associated and newly described type strains.</title>
        <authorList>
            <person name="Whitman W.B."/>
            <person name="Woyke T."/>
            <person name="Klenk H.P."/>
            <person name="Zhou Y."/>
            <person name="Lilburn T.G."/>
            <person name="Beck B.J."/>
            <person name="De Vos P."/>
            <person name="Vandamme P."/>
            <person name="Eisen J.A."/>
            <person name="Garrity G."/>
            <person name="Hugenholtz P."/>
            <person name="Kyrpides N.C."/>
        </authorList>
    </citation>
    <scope>NUCLEOTIDE SEQUENCE [LARGE SCALE GENOMIC DNA]</scope>
    <source>
        <strain evidence="5 6">CGMCC 1.10948</strain>
    </source>
</reference>
<gene>
    <name evidence="5" type="ORF">IQ16_05310</name>
</gene>
<keyword evidence="2" id="KW-0560">Oxidoreductase</keyword>
<dbReference type="SUPFAM" id="SSF51735">
    <property type="entry name" value="NAD(P)-binding Rossmann-fold domains"/>
    <property type="match status" value="1"/>
</dbReference>
<accession>A0A562R944</accession>
<comment type="similarity">
    <text evidence="1">Belongs to the Gfo/Idh/MocA family.</text>
</comment>
<dbReference type="InterPro" id="IPR055170">
    <property type="entry name" value="GFO_IDH_MocA-like_dom"/>
</dbReference>
<evidence type="ECO:0000259" key="4">
    <source>
        <dbReference type="Pfam" id="PF22725"/>
    </source>
</evidence>
<dbReference type="AlphaFoldDB" id="A0A562R944"/>
<dbReference type="InterPro" id="IPR036291">
    <property type="entry name" value="NAD(P)-bd_dom_sf"/>
</dbReference>
<evidence type="ECO:0000259" key="3">
    <source>
        <dbReference type="Pfam" id="PF01408"/>
    </source>
</evidence>
<dbReference type="PANTHER" id="PTHR42840">
    <property type="entry name" value="NAD(P)-BINDING ROSSMANN-FOLD SUPERFAMILY PROTEIN-RELATED"/>
    <property type="match status" value="1"/>
</dbReference>
<dbReference type="Pfam" id="PF22725">
    <property type="entry name" value="GFO_IDH_MocA_C3"/>
    <property type="match status" value="1"/>
</dbReference>
<dbReference type="GO" id="GO:0000166">
    <property type="term" value="F:nucleotide binding"/>
    <property type="evidence" value="ECO:0007669"/>
    <property type="project" value="InterPro"/>
</dbReference>
<dbReference type="Proteomes" id="UP000316291">
    <property type="component" value="Unassembled WGS sequence"/>
</dbReference>
<dbReference type="InterPro" id="IPR000683">
    <property type="entry name" value="Gfo/Idh/MocA-like_OxRdtase_N"/>
</dbReference>
<dbReference type="GO" id="GO:0016491">
    <property type="term" value="F:oxidoreductase activity"/>
    <property type="evidence" value="ECO:0007669"/>
    <property type="project" value="UniProtKB-KW"/>
</dbReference>
<dbReference type="FunFam" id="3.30.360.10:FF:000071">
    <property type="entry name" value="Dehydrogenase, putative"/>
    <property type="match status" value="1"/>
</dbReference>
<feature type="domain" description="GFO/IDH/MocA-like oxidoreductase" evidence="4">
    <location>
        <begin position="183"/>
        <end position="295"/>
    </location>
</feature>
<evidence type="ECO:0000256" key="1">
    <source>
        <dbReference type="ARBA" id="ARBA00010928"/>
    </source>
</evidence>
<name>A0A562R944_9BRAD</name>
<proteinExistence type="inferred from homology"/>
<dbReference type="Pfam" id="PF01408">
    <property type="entry name" value="GFO_IDH_MocA"/>
    <property type="match status" value="1"/>
</dbReference>